<keyword evidence="6" id="KW-0539">Nucleus</keyword>
<dbReference type="SUPFAM" id="SSF57667">
    <property type="entry name" value="beta-beta-alpha zinc fingers"/>
    <property type="match status" value="2"/>
</dbReference>
<dbReference type="PROSITE" id="PS00028">
    <property type="entry name" value="ZINC_FINGER_C2H2_1"/>
    <property type="match status" value="2"/>
</dbReference>
<dbReference type="InterPro" id="IPR036236">
    <property type="entry name" value="Znf_C2H2_sf"/>
</dbReference>
<dbReference type="PANTHER" id="PTHR24394">
    <property type="entry name" value="ZINC FINGER PROTEIN"/>
    <property type="match status" value="1"/>
</dbReference>
<feature type="region of interest" description="Disordered" evidence="8">
    <location>
        <begin position="1"/>
        <end position="27"/>
    </location>
</feature>
<evidence type="ECO:0000256" key="1">
    <source>
        <dbReference type="ARBA" id="ARBA00004123"/>
    </source>
</evidence>
<dbReference type="Gene3D" id="3.30.160.60">
    <property type="entry name" value="Classic Zinc Finger"/>
    <property type="match status" value="3"/>
</dbReference>
<feature type="domain" description="C2H2-type" evidence="9">
    <location>
        <begin position="631"/>
        <end position="654"/>
    </location>
</feature>
<evidence type="ECO:0000256" key="5">
    <source>
        <dbReference type="ARBA" id="ARBA00022833"/>
    </source>
</evidence>
<evidence type="ECO:0000313" key="10">
    <source>
        <dbReference type="EMBL" id="CAL8082317.1"/>
    </source>
</evidence>
<gene>
    <name evidence="10" type="ORF">ODALV1_LOCUS5171</name>
</gene>
<feature type="domain" description="C2H2-type" evidence="9">
    <location>
        <begin position="603"/>
        <end position="630"/>
    </location>
</feature>
<feature type="compositionally biased region" description="Low complexity" evidence="8">
    <location>
        <begin position="151"/>
        <end position="164"/>
    </location>
</feature>
<proteinExistence type="predicted"/>
<evidence type="ECO:0000259" key="9">
    <source>
        <dbReference type="PROSITE" id="PS50157"/>
    </source>
</evidence>
<organism evidence="10 11">
    <name type="scientific">Orchesella dallaii</name>
    <dbReference type="NCBI Taxonomy" id="48710"/>
    <lineage>
        <taxon>Eukaryota</taxon>
        <taxon>Metazoa</taxon>
        <taxon>Ecdysozoa</taxon>
        <taxon>Arthropoda</taxon>
        <taxon>Hexapoda</taxon>
        <taxon>Collembola</taxon>
        <taxon>Entomobryomorpha</taxon>
        <taxon>Entomobryoidea</taxon>
        <taxon>Orchesellidae</taxon>
        <taxon>Orchesellinae</taxon>
        <taxon>Orchesella</taxon>
    </lineage>
</organism>
<comment type="subcellular location">
    <subcellularLocation>
        <location evidence="1">Nucleus</location>
    </subcellularLocation>
</comment>
<comment type="caution">
    <text evidence="10">The sequence shown here is derived from an EMBL/GenBank/DDBJ whole genome shotgun (WGS) entry which is preliminary data.</text>
</comment>
<keyword evidence="4 7" id="KW-0863">Zinc-finger</keyword>
<sequence>MARPADESNNDQDEQIIVPIESNNDQDEQIVPIESNNDQDEQIIVPIESIPYIIELQDYLSNVAAEVEVETTIECEDAVALSGNRMNTPQIDASFDCALSTMEGNQVPDPKILQELSSQFLQSTTTQPIQSAFTQPGHSTSSQPEQLTAIQPVQSTSSTTSQPVQWGTFHPEKLSLEQRLQSLSTQFLQPGPNQPVKMVPTPPIQSTSSCIGQKLITTQAEQSTTSQVLPSTSAQFQRPIAPQVQQQPTMSTHLTQSNDSSDLEILGEYEVNPPGTEYSTEEEYSDELDEVEMRRNRSTSTIQDTLKNIMETVSKTEKVKTPAGKSVPSTPRLQPPSSANISENASTRTSCIQYIGKQDQKQAQNAGLGLNLTVQRTANRSNVTRPSSLHASKLKRNNPRSHLNNKFVRSEGLNSRGLKNETKNVQKLETIQHGNHACSTSTSALTPPFSTPVSVSTPVNQSIGEIQRSLEAPFNPIHPTCWHPCCVFMRELLIRLPWWKNHFQLEELLNIYYTYCQQQLPLLFLDPPESEWIVAKVYQVDKKDGTLRYKCKNCEGVVEQRSSKRRRQLNCGRMKYECDQCHRKYITKKQLNAHLIRHNKKTLACMYCDKLFLTRVELQNHLNTHTGAKPFCCPICFQKFSHSSRYYSHIRSLHKRYDCESCYYKVCATTKQPVGY</sequence>
<evidence type="ECO:0000256" key="7">
    <source>
        <dbReference type="PROSITE-ProRule" id="PRU00042"/>
    </source>
</evidence>
<name>A0ABP1Q4I4_9HEXA</name>
<dbReference type="EMBL" id="CAXLJM020000015">
    <property type="protein sequence ID" value="CAL8082317.1"/>
    <property type="molecule type" value="Genomic_DNA"/>
</dbReference>
<keyword evidence="2" id="KW-0479">Metal-binding</keyword>
<dbReference type="SMART" id="SM00355">
    <property type="entry name" value="ZnF_C2H2"/>
    <property type="match status" value="3"/>
</dbReference>
<feature type="compositionally biased region" description="Polar residues" evidence="8">
    <location>
        <begin position="125"/>
        <end position="149"/>
    </location>
</feature>
<dbReference type="Proteomes" id="UP001642540">
    <property type="component" value="Unassembled WGS sequence"/>
</dbReference>
<dbReference type="PROSITE" id="PS50157">
    <property type="entry name" value="ZINC_FINGER_C2H2_2"/>
    <property type="match status" value="3"/>
</dbReference>
<evidence type="ECO:0000256" key="3">
    <source>
        <dbReference type="ARBA" id="ARBA00022737"/>
    </source>
</evidence>
<evidence type="ECO:0000256" key="8">
    <source>
        <dbReference type="SAM" id="MobiDB-lite"/>
    </source>
</evidence>
<feature type="compositionally biased region" description="Polar residues" evidence="8">
    <location>
        <begin position="377"/>
        <end position="390"/>
    </location>
</feature>
<feature type="region of interest" description="Disordered" evidence="8">
    <location>
        <begin position="377"/>
        <end position="404"/>
    </location>
</feature>
<dbReference type="InterPro" id="IPR013087">
    <property type="entry name" value="Znf_C2H2_type"/>
</dbReference>
<protein>
    <recommendedName>
        <fullName evidence="9">C2H2-type domain-containing protein</fullName>
    </recommendedName>
</protein>
<dbReference type="PANTHER" id="PTHR24394:SF29">
    <property type="entry name" value="MYONEURIN"/>
    <property type="match status" value="1"/>
</dbReference>
<reference evidence="10 11" key="1">
    <citation type="submission" date="2024-08" db="EMBL/GenBank/DDBJ databases">
        <authorList>
            <person name="Cucini C."/>
            <person name="Frati F."/>
        </authorList>
    </citation>
    <scope>NUCLEOTIDE SEQUENCE [LARGE SCALE GENOMIC DNA]</scope>
</reference>
<feature type="region of interest" description="Disordered" evidence="8">
    <location>
        <begin position="125"/>
        <end position="164"/>
    </location>
</feature>
<evidence type="ECO:0000313" key="11">
    <source>
        <dbReference type="Proteomes" id="UP001642540"/>
    </source>
</evidence>
<accession>A0ABP1Q4I4</accession>
<dbReference type="Pfam" id="PF00096">
    <property type="entry name" value="zf-C2H2"/>
    <property type="match status" value="1"/>
</dbReference>
<keyword evidence="3" id="KW-0677">Repeat</keyword>
<keyword evidence="11" id="KW-1185">Reference proteome</keyword>
<keyword evidence="5" id="KW-0862">Zinc</keyword>
<evidence type="ECO:0000256" key="4">
    <source>
        <dbReference type="ARBA" id="ARBA00022771"/>
    </source>
</evidence>
<feature type="region of interest" description="Disordered" evidence="8">
    <location>
        <begin position="316"/>
        <end position="345"/>
    </location>
</feature>
<feature type="compositionally biased region" description="Polar residues" evidence="8">
    <location>
        <begin position="327"/>
        <end position="345"/>
    </location>
</feature>
<evidence type="ECO:0000256" key="6">
    <source>
        <dbReference type="ARBA" id="ARBA00023242"/>
    </source>
</evidence>
<evidence type="ECO:0000256" key="2">
    <source>
        <dbReference type="ARBA" id="ARBA00022723"/>
    </source>
</evidence>
<feature type="domain" description="C2H2-type" evidence="9">
    <location>
        <begin position="576"/>
        <end position="603"/>
    </location>
</feature>